<comment type="subcellular location">
    <subcellularLocation>
        <location evidence="1">Cytoplasm</location>
        <location evidence="1">Cytoskeleton</location>
        <location evidence="1">Cilium axoneme</location>
    </subcellularLocation>
</comment>
<evidence type="ECO:0000256" key="11">
    <source>
        <dbReference type="SAM" id="Phobius"/>
    </source>
</evidence>
<protein>
    <recommendedName>
        <fullName evidence="3">Cilia- and flagella-associated protein 206</fullName>
    </recommendedName>
</protein>
<organism evidence="14 15">
    <name type="scientific">Electrophorus voltai</name>
    <dbReference type="NCBI Taxonomy" id="2609070"/>
    <lineage>
        <taxon>Eukaryota</taxon>
        <taxon>Metazoa</taxon>
        <taxon>Chordata</taxon>
        <taxon>Craniata</taxon>
        <taxon>Vertebrata</taxon>
        <taxon>Euteleostomi</taxon>
        <taxon>Actinopterygii</taxon>
        <taxon>Neopterygii</taxon>
        <taxon>Teleostei</taxon>
        <taxon>Ostariophysi</taxon>
        <taxon>Gymnotiformes</taxon>
        <taxon>Gymnotoidei</taxon>
        <taxon>Gymnotidae</taxon>
        <taxon>Electrophorus</taxon>
    </lineage>
</organism>
<dbReference type="AlphaFoldDB" id="A0AAD8ZUY2"/>
<dbReference type="PANTHER" id="PTHR21442:SF0">
    <property type="entry name" value="CILIA- AND FLAGELLA-ASSOCIATED PROTEIN 206"/>
    <property type="match status" value="1"/>
</dbReference>
<feature type="domain" description="Fibronectin type-III" evidence="12">
    <location>
        <begin position="127"/>
        <end position="171"/>
    </location>
</feature>
<comment type="function">
    <text evidence="9">Essential for sperm motility and is involved in the regulation of the beating frequency of motile cilia on the epithelial cells of the respiratory tract. Required for the establishment of radial spokes in sperm flagella.</text>
</comment>
<feature type="compositionally biased region" description="Polar residues" evidence="10">
    <location>
        <begin position="1157"/>
        <end position="1182"/>
    </location>
</feature>
<dbReference type="InterPro" id="IPR021897">
    <property type="entry name" value="FAP206"/>
</dbReference>
<evidence type="ECO:0000256" key="2">
    <source>
        <dbReference type="ARBA" id="ARBA00010500"/>
    </source>
</evidence>
<comment type="caution">
    <text evidence="14">The sequence shown here is derived from an EMBL/GenBank/DDBJ whole genome shotgun (WGS) entry which is preliminary data.</text>
</comment>
<keyword evidence="4" id="KW-0963">Cytoplasm</keyword>
<keyword evidence="8" id="KW-0966">Cell projection</keyword>
<evidence type="ECO:0000256" key="8">
    <source>
        <dbReference type="ARBA" id="ARBA00023273"/>
    </source>
</evidence>
<evidence type="ECO:0000256" key="6">
    <source>
        <dbReference type="ARBA" id="ARBA00023069"/>
    </source>
</evidence>
<keyword evidence="6" id="KW-0969">Cilium</keyword>
<evidence type="ECO:0000259" key="12">
    <source>
        <dbReference type="Pfam" id="PF01108"/>
    </source>
</evidence>
<feature type="compositionally biased region" description="Basic and acidic residues" evidence="10">
    <location>
        <begin position="480"/>
        <end position="490"/>
    </location>
</feature>
<evidence type="ECO:0000256" key="9">
    <source>
        <dbReference type="ARBA" id="ARBA00045321"/>
    </source>
</evidence>
<feature type="domain" description="Interferon/interleukin receptor" evidence="13">
    <location>
        <begin position="184"/>
        <end position="289"/>
    </location>
</feature>
<dbReference type="Proteomes" id="UP001239994">
    <property type="component" value="Unassembled WGS sequence"/>
</dbReference>
<dbReference type="Pfam" id="PF01108">
    <property type="entry name" value="Tissue_fac"/>
    <property type="match status" value="1"/>
</dbReference>
<evidence type="ECO:0000313" key="14">
    <source>
        <dbReference type="EMBL" id="KAK1805626.1"/>
    </source>
</evidence>
<dbReference type="GO" id="GO:0003356">
    <property type="term" value="P:regulation of cilium beat frequency"/>
    <property type="evidence" value="ECO:0007669"/>
    <property type="project" value="TreeGrafter"/>
</dbReference>
<keyword evidence="7" id="KW-0206">Cytoskeleton</keyword>
<evidence type="ECO:0000256" key="7">
    <source>
        <dbReference type="ARBA" id="ARBA00023212"/>
    </source>
</evidence>
<evidence type="ECO:0000256" key="10">
    <source>
        <dbReference type="SAM" id="MobiDB-lite"/>
    </source>
</evidence>
<keyword evidence="11" id="KW-0812">Transmembrane</keyword>
<dbReference type="GO" id="GO:0005930">
    <property type="term" value="C:axoneme"/>
    <property type="evidence" value="ECO:0007669"/>
    <property type="project" value="UniProtKB-SubCell"/>
</dbReference>
<evidence type="ECO:0000256" key="3">
    <source>
        <dbReference type="ARBA" id="ARBA00021602"/>
    </source>
</evidence>
<dbReference type="InterPro" id="IPR003961">
    <property type="entry name" value="FN3_dom"/>
</dbReference>
<feature type="compositionally biased region" description="Polar residues" evidence="10">
    <location>
        <begin position="408"/>
        <end position="417"/>
    </location>
</feature>
<keyword evidence="11" id="KW-0472">Membrane</keyword>
<gene>
    <name evidence="14" type="ORF">P4O66_019909</name>
</gene>
<dbReference type="GO" id="GO:1901317">
    <property type="term" value="P:regulation of flagellated sperm motility"/>
    <property type="evidence" value="ECO:0007669"/>
    <property type="project" value="TreeGrafter"/>
</dbReference>
<dbReference type="GO" id="GO:0007288">
    <property type="term" value="P:sperm axoneme assembly"/>
    <property type="evidence" value="ECO:0007669"/>
    <property type="project" value="TreeGrafter"/>
</dbReference>
<evidence type="ECO:0000259" key="13">
    <source>
        <dbReference type="Pfam" id="PF09294"/>
    </source>
</evidence>
<evidence type="ECO:0000256" key="1">
    <source>
        <dbReference type="ARBA" id="ARBA00004430"/>
    </source>
</evidence>
<comment type="similarity">
    <text evidence="2">Belongs to the CFAP206 family.</text>
</comment>
<dbReference type="InterPro" id="IPR036116">
    <property type="entry name" value="FN3_sf"/>
</dbReference>
<dbReference type="GO" id="GO:0036064">
    <property type="term" value="C:ciliary basal body"/>
    <property type="evidence" value="ECO:0007669"/>
    <property type="project" value="TreeGrafter"/>
</dbReference>
<keyword evidence="15" id="KW-1185">Reference proteome</keyword>
<feature type="region of interest" description="Disordered" evidence="10">
    <location>
        <begin position="477"/>
        <end position="502"/>
    </location>
</feature>
<feature type="region of interest" description="Disordered" evidence="10">
    <location>
        <begin position="400"/>
        <end position="440"/>
    </location>
</feature>
<dbReference type="InterPro" id="IPR013783">
    <property type="entry name" value="Ig-like_fold"/>
</dbReference>
<keyword evidence="11" id="KW-1133">Transmembrane helix</keyword>
<sequence>MCAFDAAPEKACLPTASPFLKVNAIYREGYRFLFSGARRESTDSTAGCRRFLTFTPAMISNLLVTALWLALQPPTGCAGPEHRGLYPRAPPTPSSMPCECDGPRAHEELDTEPRYGDAVEVGSSVQVVWNAVEPCTDITQMECDLTEQTHDMEEAYYGRVRVSGPNGSSDWTETDGRFRPMSETVLGPPQMEVTLRENYLRVLLKGPYRWRSGRTRGRQSLWSVFPHMVYNVSVYNNRSKHRHFFLLTNGSLTLGPLDFNTGVCVTAETHSLSRHLDSQPTLPACVHTPRDPFTTHMLVVILGGLVPATICLFVLAVAGGCVYYYIHSPPEKPPRSTDLVHVGETRQTFQPEKPLIISLRLVTASLGAGDPTLGFLDTDHLLPVKARPLPAAAPAVSVTGEARGGPYASQNATQASGGETEDATETASNGDSGPWCDGSFPDDSYGLVIGTLLQQDEQADRRAEDPSVRGVDLSILQSRAGEEGGEKCEATEEEEEEEEEGGLKLDWNPQTGVLKIPQVCPLGLEDLDASGAGEESPVLTSVVVRQCSEESREDDVFAEMEEVWGLQIRSSLEHHDNRDMSRVQAESVIKTIIREIAQQCASKGQSVSETLAAFMVKCVVLDPRNHFNVDRTLTKQDIQKLIELCVDRLLDQSSPALDTIKMQIYFDMNYTTRREFAEEHQRARNTRLQTACREVTDSRAKTREDLAELYRKVVGYVLLHSGVGAASNIRNVREATAALQSVFPQSDLASFMSLPKQNKEQQLNKLSAVVTGIRLFNKDGEHGGQDIDDLPGVLNDALPTISRDIEAELKGTQQLAWQYTALLESLSGPDADRAVRPDLLREALYNVRQHEAFLKLLLADVTLCATRVEALQTALAARMRLLKTTVHSKSAVPTSQVFPHFTVLANLWAELQEELLLLSMLSGLASSLRPFLSAQPSELERLLQGVVVKTDLERAEESAGERVDPDEMKSCEWLLPETTANFDKLPLQYRGMCGHALIARDGTLLPGNPRIGVLKHKEKFYCFSSKQAALQFASEADECVELVAEQVTRSPELIQLLRMHRRFSSVSTYAQVTPITQGAARHDGIGAVAVVTGACVCVQMQSGETLLVKPISRSDSSTQTDTHLLECNVVKSYEWNEWELRRQAIRLANLRRKVTRSMQTDLSHMRRANSTQTYPPKDTGTQTKREGQSNVPRPLIYLAGLRGKDGTSTRVTKVDLTRAADQ</sequence>
<feature type="transmembrane region" description="Helical" evidence="11">
    <location>
        <begin position="298"/>
        <end position="326"/>
    </location>
</feature>
<accession>A0AAD8ZUY2</accession>
<keyword evidence="5" id="KW-0970">Cilium biogenesis/degradation</keyword>
<dbReference type="Gene3D" id="2.60.40.10">
    <property type="entry name" value="Immunoglobulins"/>
    <property type="match status" value="2"/>
</dbReference>
<name>A0AAD8ZUY2_9TELE</name>
<feature type="region of interest" description="Disordered" evidence="10">
    <location>
        <begin position="1157"/>
        <end position="1192"/>
    </location>
</feature>
<dbReference type="SUPFAM" id="SSF49265">
    <property type="entry name" value="Fibronectin type III"/>
    <property type="match status" value="2"/>
</dbReference>
<reference evidence="14" key="1">
    <citation type="submission" date="2023-03" db="EMBL/GenBank/DDBJ databases">
        <title>Electrophorus voltai genome.</title>
        <authorList>
            <person name="Bian C."/>
        </authorList>
    </citation>
    <scope>NUCLEOTIDE SEQUENCE</scope>
    <source>
        <strain evidence="14">CB-2022</strain>
        <tissue evidence="14">Muscle</tissue>
    </source>
</reference>
<evidence type="ECO:0000256" key="4">
    <source>
        <dbReference type="ARBA" id="ARBA00022490"/>
    </source>
</evidence>
<evidence type="ECO:0000313" key="15">
    <source>
        <dbReference type="Proteomes" id="UP001239994"/>
    </source>
</evidence>
<dbReference type="Pfam" id="PF12018">
    <property type="entry name" value="FAP206"/>
    <property type="match status" value="1"/>
</dbReference>
<evidence type="ECO:0000256" key="5">
    <source>
        <dbReference type="ARBA" id="ARBA00022794"/>
    </source>
</evidence>
<dbReference type="PANTHER" id="PTHR21442">
    <property type="entry name" value="CILIA- AND FLAGELLA-ASSOCIATED PROTEIN 206"/>
    <property type="match status" value="1"/>
</dbReference>
<proteinExistence type="inferred from homology"/>
<feature type="compositionally biased region" description="Acidic residues" evidence="10">
    <location>
        <begin position="491"/>
        <end position="500"/>
    </location>
</feature>
<dbReference type="InterPro" id="IPR015373">
    <property type="entry name" value="Interferon/interleukin_rcp_dom"/>
</dbReference>
<dbReference type="EMBL" id="JAROKS010000003">
    <property type="protein sequence ID" value="KAK1805626.1"/>
    <property type="molecule type" value="Genomic_DNA"/>
</dbReference>
<dbReference type="Pfam" id="PF09294">
    <property type="entry name" value="Interfer-bind"/>
    <property type="match status" value="1"/>
</dbReference>